<dbReference type="PANTHER" id="PTHR43398">
    <property type="entry name" value="DOLICHOL-PHOSPHATE MANNOSYLTRANSFERASE SUBUNIT 1"/>
    <property type="match status" value="1"/>
</dbReference>
<keyword evidence="2" id="KW-0328">Glycosyltransferase</keyword>
<dbReference type="InterPro" id="IPR029044">
    <property type="entry name" value="Nucleotide-diphossugar_trans"/>
</dbReference>
<feature type="domain" description="Glycosyltransferase 2-like" evidence="4">
    <location>
        <begin position="5"/>
        <end position="170"/>
    </location>
</feature>
<accession>A0A7V2F3P0</accession>
<dbReference type="GO" id="GO:0016020">
    <property type="term" value="C:membrane"/>
    <property type="evidence" value="ECO:0007669"/>
    <property type="project" value="GOC"/>
</dbReference>
<dbReference type="Gene3D" id="3.90.550.10">
    <property type="entry name" value="Spore Coat Polysaccharide Biosynthesis Protein SpsA, Chain A"/>
    <property type="match status" value="1"/>
</dbReference>
<dbReference type="GO" id="GO:0004582">
    <property type="term" value="F:dolichyl-phosphate beta-D-mannosyltransferase activity"/>
    <property type="evidence" value="ECO:0007669"/>
    <property type="project" value="InterPro"/>
</dbReference>
<dbReference type="CDD" id="cd06442">
    <property type="entry name" value="DPM1_like"/>
    <property type="match status" value="1"/>
</dbReference>
<dbReference type="PANTHER" id="PTHR43398:SF1">
    <property type="entry name" value="DOLICHOL-PHOSPHATE MANNOSYLTRANSFERASE SUBUNIT 1"/>
    <property type="match status" value="1"/>
</dbReference>
<sequence length="238" mass="26914">MEALVIIPTYNEKENIEELIRSVLSIDDGIEMLIVDDNSPDGTGEIVAGIAAGEPRVHAIHRKGKMGLGSAYITGFEWALSNTDAKYVFEMDADFSHDPGAIPDFLEAIRTNDLVIGSRYLHGITVVNWPLSRLILSCGANIYTRIVTGLPLKDSTGGFKCFRREVLEQLPLDTIKSDGYSFQIEMNFFCWKKGFRIKEIPIVFTDRRVGISKMSNSIVWEAAFMVWRLRFMNPSRWK</sequence>
<dbReference type="InterPro" id="IPR001173">
    <property type="entry name" value="Glyco_trans_2-like"/>
</dbReference>
<gene>
    <name evidence="5" type="ORF">ENO08_04485</name>
</gene>
<evidence type="ECO:0000256" key="2">
    <source>
        <dbReference type="ARBA" id="ARBA00022676"/>
    </source>
</evidence>
<evidence type="ECO:0000259" key="4">
    <source>
        <dbReference type="Pfam" id="PF00535"/>
    </source>
</evidence>
<comment type="similarity">
    <text evidence="1">Belongs to the glycosyltransferase 2 family.</text>
</comment>
<dbReference type="InterPro" id="IPR039528">
    <property type="entry name" value="DPM1-like"/>
</dbReference>
<dbReference type="SUPFAM" id="SSF53448">
    <property type="entry name" value="Nucleotide-diphospho-sugar transferases"/>
    <property type="match status" value="1"/>
</dbReference>
<protein>
    <submittedName>
        <fullName evidence="5">Polyprenol monophosphomannose synthase</fullName>
    </submittedName>
</protein>
<organism evidence="5">
    <name type="scientific">Eiseniibacteriota bacterium</name>
    <dbReference type="NCBI Taxonomy" id="2212470"/>
    <lineage>
        <taxon>Bacteria</taxon>
        <taxon>Candidatus Eiseniibacteriota</taxon>
    </lineage>
</organism>
<dbReference type="EMBL" id="DSEC01000316">
    <property type="protein sequence ID" value="HER43698.1"/>
    <property type="molecule type" value="Genomic_DNA"/>
</dbReference>
<reference evidence="5" key="1">
    <citation type="journal article" date="2020" name="mSystems">
        <title>Genome- and Community-Level Interaction Insights into Carbon Utilization and Element Cycling Functions of Hydrothermarchaeota in Hydrothermal Sediment.</title>
        <authorList>
            <person name="Zhou Z."/>
            <person name="Liu Y."/>
            <person name="Xu W."/>
            <person name="Pan J."/>
            <person name="Luo Z.H."/>
            <person name="Li M."/>
        </authorList>
    </citation>
    <scope>NUCLEOTIDE SEQUENCE [LARGE SCALE GENOMIC DNA]</scope>
    <source>
        <strain evidence="5">SpSt-1233</strain>
    </source>
</reference>
<comment type="caution">
    <text evidence="5">The sequence shown here is derived from an EMBL/GenBank/DDBJ whole genome shotgun (WGS) entry which is preliminary data.</text>
</comment>
<dbReference type="AlphaFoldDB" id="A0A7V2F3P0"/>
<dbReference type="GO" id="GO:0009247">
    <property type="term" value="P:glycolipid biosynthetic process"/>
    <property type="evidence" value="ECO:0007669"/>
    <property type="project" value="TreeGrafter"/>
</dbReference>
<evidence type="ECO:0000256" key="3">
    <source>
        <dbReference type="ARBA" id="ARBA00022679"/>
    </source>
</evidence>
<keyword evidence="3" id="KW-0808">Transferase</keyword>
<dbReference type="Pfam" id="PF00535">
    <property type="entry name" value="Glycos_transf_2"/>
    <property type="match status" value="1"/>
</dbReference>
<name>A0A7V2F3P0_UNCEI</name>
<evidence type="ECO:0000256" key="1">
    <source>
        <dbReference type="ARBA" id="ARBA00006739"/>
    </source>
</evidence>
<proteinExistence type="inferred from homology"/>
<dbReference type="Proteomes" id="UP000886069">
    <property type="component" value="Unassembled WGS sequence"/>
</dbReference>
<dbReference type="FunFam" id="3.90.550.10:FF:000122">
    <property type="entry name" value="Dolichol-phosphate mannosyltransferase subunit 1"/>
    <property type="match status" value="1"/>
</dbReference>
<evidence type="ECO:0000313" key="5">
    <source>
        <dbReference type="EMBL" id="HER43698.1"/>
    </source>
</evidence>